<organism evidence="4 5">
    <name type="scientific">Agarivorans aestuarii</name>
    <dbReference type="NCBI Taxonomy" id="1563703"/>
    <lineage>
        <taxon>Bacteria</taxon>
        <taxon>Pseudomonadati</taxon>
        <taxon>Pseudomonadota</taxon>
        <taxon>Gammaproteobacteria</taxon>
        <taxon>Alteromonadales</taxon>
        <taxon>Alteromonadaceae</taxon>
        <taxon>Agarivorans</taxon>
    </lineage>
</organism>
<keyword evidence="1" id="KW-0547">Nucleotide-binding</keyword>
<dbReference type="RefSeq" id="WP_329774614.1">
    <property type="nucleotide sequence ID" value="NZ_JAYDYW010000004.1"/>
</dbReference>
<reference evidence="4 5" key="2">
    <citation type="submission" date="2023-12" db="EMBL/GenBank/DDBJ databases">
        <authorList>
            <consortium name="Cladostephus spongiosus"/>
            <person name="Lorente B."/>
            <person name="Cabral C."/>
            <person name="Frias J."/>
            <person name="Faria J."/>
            <person name="Toubarro D."/>
        </authorList>
    </citation>
    <scope>NUCLEOTIDE SEQUENCE [LARGE SCALE GENOMIC DNA]</scope>
    <source>
        <strain evidence="4 5">ZMCS4</strain>
    </source>
</reference>
<evidence type="ECO:0000256" key="1">
    <source>
        <dbReference type="ARBA" id="ARBA00022741"/>
    </source>
</evidence>
<dbReference type="Gene3D" id="3.40.50.300">
    <property type="entry name" value="P-loop containing nucleotide triphosphate hydrolases"/>
    <property type="match status" value="1"/>
</dbReference>
<evidence type="ECO:0000313" key="4">
    <source>
        <dbReference type="EMBL" id="MEE1673274.1"/>
    </source>
</evidence>
<dbReference type="SUPFAM" id="SSF52540">
    <property type="entry name" value="P-loop containing nucleoside triphosphate hydrolases"/>
    <property type="match status" value="1"/>
</dbReference>
<dbReference type="EMBL" id="JAYDYW010000004">
    <property type="protein sequence ID" value="MEE1673274.1"/>
    <property type="molecule type" value="Genomic_DNA"/>
</dbReference>
<dbReference type="PROSITE" id="PS50893">
    <property type="entry name" value="ABC_TRANSPORTER_2"/>
    <property type="match status" value="1"/>
</dbReference>
<dbReference type="InterPro" id="IPR017871">
    <property type="entry name" value="ABC_transporter-like_CS"/>
</dbReference>
<dbReference type="PANTHER" id="PTHR43514">
    <property type="entry name" value="ABC TRANSPORTER I FAMILY MEMBER 10"/>
    <property type="match status" value="1"/>
</dbReference>
<dbReference type="InterPro" id="IPR050334">
    <property type="entry name" value="Molybdenum_import_ModC"/>
</dbReference>
<name>A0ABU7G1J8_9ALTE</name>
<dbReference type="InterPro" id="IPR003593">
    <property type="entry name" value="AAA+_ATPase"/>
</dbReference>
<proteinExistence type="predicted"/>
<feature type="domain" description="ABC transporter" evidence="3">
    <location>
        <begin position="1"/>
        <end position="233"/>
    </location>
</feature>
<dbReference type="PANTHER" id="PTHR43514:SF10">
    <property type="entry name" value="MOLYBDENUM IMPORT ATP-BINDING PROTEIN MODC 2"/>
    <property type="match status" value="1"/>
</dbReference>
<comment type="caution">
    <text evidence="4">The sequence shown here is derived from an EMBL/GenBank/DDBJ whole genome shotgun (WGS) entry which is preliminary data.</text>
</comment>
<dbReference type="Proteomes" id="UP001310248">
    <property type="component" value="Unassembled WGS sequence"/>
</dbReference>
<dbReference type="GO" id="GO:0005524">
    <property type="term" value="F:ATP binding"/>
    <property type="evidence" value="ECO:0007669"/>
    <property type="project" value="UniProtKB-KW"/>
</dbReference>
<reference evidence="5" key="1">
    <citation type="submission" date="2023-07" db="EMBL/GenBank/DDBJ databases">
        <title>Draft genome sequence of Agarivorans aestuarii strain ZMCS4, a CAZymes producing bacteria isolated from the marine brown algae Clodostephus spongiosus.</title>
        <authorList>
            <person name="Lorente B."/>
            <person name="Cabral C."/>
            <person name="Frias J."/>
            <person name="Faria J."/>
            <person name="Toubarro D."/>
        </authorList>
    </citation>
    <scope>NUCLEOTIDE SEQUENCE [LARGE SCALE GENOMIC DNA]</scope>
    <source>
        <strain evidence="5">ZMCS4</strain>
    </source>
</reference>
<keyword evidence="5" id="KW-1185">Reference proteome</keyword>
<dbReference type="Pfam" id="PF00005">
    <property type="entry name" value="ABC_tran"/>
    <property type="match status" value="1"/>
</dbReference>
<dbReference type="InterPro" id="IPR011868">
    <property type="entry name" value="ModC_ABC_ATP-bd"/>
</dbReference>
<evidence type="ECO:0000313" key="5">
    <source>
        <dbReference type="Proteomes" id="UP001310248"/>
    </source>
</evidence>
<dbReference type="PROSITE" id="PS00211">
    <property type="entry name" value="ABC_TRANSPORTER_1"/>
    <property type="match status" value="1"/>
</dbReference>
<protein>
    <submittedName>
        <fullName evidence="4">Molybdenum ABC transporter ATP-binding protein</fullName>
    </submittedName>
</protein>
<sequence length="235" mass="26086">MCLKLKIKALRGDFYLDVDLELASTGVSALFGASGSGKSSCLRAIAGLDSLPNTLISFNQEVWQDTQEGLWLAPHKREIGYVFQDASLFPHLSVKQNLLFSGQLNKQEQSEALTEVCLLLDIQHLINRMPGSLSGGERQRVAIARALLSKPKLLLMDEPLSALDTKLKQEIIPYLEQLHQHLSIPIVYVSHDIDEVKRLADTMIVLEKGQVVSQTSLSQNQNIELITAKPYLKAV</sequence>
<keyword evidence="2 4" id="KW-0067">ATP-binding</keyword>
<dbReference type="InterPro" id="IPR027417">
    <property type="entry name" value="P-loop_NTPase"/>
</dbReference>
<accession>A0ABU7G1J8</accession>
<dbReference type="InterPro" id="IPR003439">
    <property type="entry name" value="ABC_transporter-like_ATP-bd"/>
</dbReference>
<evidence type="ECO:0000259" key="3">
    <source>
        <dbReference type="PROSITE" id="PS50893"/>
    </source>
</evidence>
<dbReference type="NCBIfam" id="TIGR02142">
    <property type="entry name" value="modC_ABC"/>
    <property type="match status" value="1"/>
</dbReference>
<dbReference type="SMART" id="SM00382">
    <property type="entry name" value="AAA"/>
    <property type="match status" value="1"/>
</dbReference>
<gene>
    <name evidence="4" type="primary">modC</name>
    <name evidence="4" type="ORF">SNR37_002688</name>
</gene>
<evidence type="ECO:0000256" key="2">
    <source>
        <dbReference type="ARBA" id="ARBA00022840"/>
    </source>
</evidence>